<dbReference type="Gene3D" id="2.60.120.260">
    <property type="entry name" value="Galactose-binding domain-like"/>
    <property type="match status" value="2"/>
</dbReference>
<evidence type="ECO:0000313" key="2">
    <source>
        <dbReference type="Proteomes" id="UP001221142"/>
    </source>
</evidence>
<gene>
    <name evidence="1" type="ORF">FB45DRAFT_828945</name>
</gene>
<name>A0AAD7FTM6_9AGAR</name>
<dbReference type="AlphaFoldDB" id="A0AAD7FTM6"/>
<comment type="caution">
    <text evidence="1">The sequence shown here is derived from an EMBL/GenBank/DDBJ whole genome shotgun (WGS) entry which is preliminary data.</text>
</comment>
<evidence type="ECO:0000313" key="1">
    <source>
        <dbReference type="EMBL" id="KAJ7636781.1"/>
    </source>
</evidence>
<sequence length="303" mass="32261">MSALNHTIDDISPLIQYAGDWRQSTPASDPEISQYLNTTFTTCNTAGSSATFTFNGTAIWIFGAKRPNHGQYRQVSNCVVEGGSIVIGFSVSLDSTVTILHGHADPPIYQTPIFTATNLADTTHTIIITNQQVNASRSYLDLDFITWTSTPRKGGKQTTTLHSSESDFSYAPQAAWSTNSTASSTSSDQASVLLTFMVAWAARWGVPYSTVGPDSGAYTVSIDNGQPSTSNANKLNTTNQVPLFFASALGPGNHTLNITNTPRQGGQVLGIDYAVAARADAASAVSGYVDGSIAFHSLVYIRI</sequence>
<dbReference type="EMBL" id="JARKIF010000006">
    <property type="protein sequence ID" value="KAJ7636781.1"/>
    <property type="molecule type" value="Genomic_DNA"/>
</dbReference>
<organism evidence="1 2">
    <name type="scientific">Roridomyces roridus</name>
    <dbReference type="NCBI Taxonomy" id="1738132"/>
    <lineage>
        <taxon>Eukaryota</taxon>
        <taxon>Fungi</taxon>
        <taxon>Dikarya</taxon>
        <taxon>Basidiomycota</taxon>
        <taxon>Agaricomycotina</taxon>
        <taxon>Agaricomycetes</taxon>
        <taxon>Agaricomycetidae</taxon>
        <taxon>Agaricales</taxon>
        <taxon>Marasmiineae</taxon>
        <taxon>Mycenaceae</taxon>
        <taxon>Roridomyces</taxon>
    </lineage>
</organism>
<keyword evidence="2" id="KW-1185">Reference proteome</keyword>
<accession>A0AAD7FTM6</accession>
<proteinExistence type="predicted"/>
<reference evidence="1" key="1">
    <citation type="submission" date="2023-03" db="EMBL/GenBank/DDBJ databases">
        <title>Massive genome expansion in bonnet fungi (Mycena s.s.) driven by repeated elements and novel gene families across ecological guilds.</title>
        <authorList>
            <consortium name="Lawrence Berkeley National Laboratory"/>
            <person name="Harder C.B."/>
            <person name="Miyauchi S."/>
            <person name="Viragh M."/>
            <person name="Kuo A."/>
            <person name="Thoen E."/>
            <person name="Andreopoulos B."/>
            <person name="Lu D."/>
            <person name="Skrede I."/>
            <person name="Drula E."/>
            <person name="Henrissat B."/>
            <person name="Morin E."/>
            <person name="Kohler A."/>
            <person name="Barry K."/>
            <person name="LaButti K."/>
            <person name="Morin E."/>
            <person name="Salamov A."/>
            <person name="Lipzen A."/>
            <person name="Mereny Z."/>
            <person name="Hegedus B."/>
            <person name="Baldrian P."/>
            <person name="Stursova M."/>
            <person name="Weitz H."/>
            <person name="Taylor A."/>
            <person name="Grigoriev I.V."/>
            <person name="Nagy L.G."/>
            <person name="Martin F."/>
            <person name="Kauserud H."/>
        </authorList>
    </citation>
    <scope>NUCLEOTIDE SEQUENCE</scope>
    <source>
        <strain evidence="1">9284</strain>
    </source>
</reference>
<dbReference type="Proteomes" id="UP001221142">
    <property type="component" value="Unassembled WGS sequence"/>
</dbReference>
<protein>
    <submittedName>
        <fullName evidence="1">Uncharacterized protein</fullName>
    </submittedName>
</protein>